<dbReference type="InterPro" id="IPR001128">
    <property type="entry name" value="Cyt_P450"/>
</dbReference>
<dbReference type="PRINTS" id="PR00385">
    <property type="entry name" value="P450"/>
</dbReference>
<evidence type="ECO:0000256" key="8">
    <source>
        <dbReference type="ARBA" id="ARBA00022848"/>
    </source>
</evidence>
<keyword evidence="12" id="KW-0472">Membrane</keyword>
<dbReference type="PRINTS" id="PR00463">
    <property type="entry name" value="EP450I"/>
</dbReference>
<accession>A0ABD1CDZ1</accession>
<proteinExistence type="inferred from homology"/>
<evidence type="ECO:0000256" key="6">
    <source>
        <dbReference type="ARBA" id="ARBA00022723"/>
    </source>
</evidence>
<dbReference type="CDD" id="cd11056">
    <property type="entry name" value="CYP6-like"/>
    <property type="match status" value="1"/>
</dbReference>
<dbReference type="Gene3D" id="1.10.630.10">
    <property type="entry name" value="Cytochrome P450"/>
    <property type="match status" value="1"/>
</dbReference>
<comment type="cofactor">
    <cofactor evidence="1 13">
        <name>heme</name>
        <dbReference type="ChEBI" id="CHEBI:30413"/>
    </cofactor>
</comment>
<dbReference type="InterPro" id="IPR050476">
    <property type="entry name" value="Insect_CytP450_Detox"/>
</dbReference>
<gene>
    <name evidence="15" type="ORF">pipiens_018003</name>
</gene>
<dbReference type="Pfam" id="PF00067">
    <property type="entry name" value="p450"/>
    <property type="match status" value="1"/>
</dbReference>
<evidence type="ECO:0000256" key="11">
    <source>
        <dbReference type="ARBA" id="ARBA00023033"/>
    </source>
</evidence>
<evidence type="ECO:0000256" key="10">
    <source>
        <dbReference type="ARBA" id="ARBA00023004"/>
    </source>
</evidence>
<evidence type="ECO:0000256" key="4">
    <source>
        <dbReference type="ARBA" id="ARBA00010617"/>
    </source>
</evidence>
<dbReference type="PROSITE" id="PS00086">
    <property type="entry name" value="CYTOCHROME_P450"/>
    <property type="match status" value="1"/>
</dbReference>
<feature type="binding site" description="axial binding residue" evidence="13">
    <location>
        <position position="438"/>
    </location>
    <ligand>
        <name>heme</name>
        <dbReference type="ChEBI" id="CHEBI:30413"/>
    </ligand>
    <ligandPart>
        <name>Fe</name>
        <dbReference type="ChEBI" id="CHEBI:18248"/>
    </ligandPart>
</feature>
<evidence type="ECO:0000313" key="15">
    <source>
        <dbReference type="EMBL" id="KAL1374600.1"/>
    </source>
</evidence>
<keyword evidence="6 13" id="KW-0479">Metal-binding</keyword>
<dbReference type="InterPro" id="IPR036396">
    <property type="entry name" value="Cyt_P450_sf"/>
</dbReference>
<name>A0ABD1CDZ1_CULPP</name>
<evidence type="ECO:0008006" key="17">
    <source>
        <dbReference type="Google" id="ProtNLM"/>
    </source>
</evidence>
<dbReference type="GO" id="GO:0046872">
    <property type="term" value="F:metal ion binding"/>
    <property type="evidence" value="ECO:0007669"/>
    <property type="project" value="UniProtKB-KW"/>
</dbReference>
<organism evidence="15 16">
    <name type="scientific">Culex pipiens pipiens</name>
    <name type="common">Northern house mosquito</name>
    <dbReference type="NCBI Taxonomy" id="38569"/>
    <lineage>
        <taxon>Eukaryota</taxon>
        <taxon>Metazoa</taxon>
        <taxon>Ecdysozoa</taxon>
        <taxon>Arthropoda</taxon>
        <taxon>Hexapoda</taxon>
        <taxon>Insecta</taxon>
        <taxon>Pterygota</taxon>
        <taxon>Neoptera</taxon>
        <taxon>Endopterygota</taxon>
        <taxon>Diptera</taxon>
        <taxon>Nematocera</taxon>
        <taxon>Culicoidea</taxon>
        <taxon>Culicidae</taxon>
        <taxon>Culicinae</taxon>
        <taxon>Culicini</taxon>
        <taxon>Culex</taxon>
        <taxon>Culex</taxon>
    </lineage>
</organism>
<keyword evidence="7" id="KW-0256">Endoplasmic reticulum</keyword>
<reference evidence="15 16" key="1">
    <citation type="submission" date="2024-05" db="EMBL/GenBank/DDBJ databases">
        <title>Culex pipiens pipiens assembly and annotation.</title>
        <authorList>
            <person name="Alout H."/>
            <person name="Durand T."/>
        </authorList>
    </citation>
    <scope>NUCLEOTIDE SEQUENCE [LARGE SCALE GENOMIC DNA]</scope>
    <source>
        <strain evidence="15">HA-2024</strain>
        <tissue evidence="15">Whole body</tissue>
    </source>
</reference>
<dbReference type="InterPro" id="IPR002401">
    <property type="entry name" value="Cyt_P450_E_grp-I"/>
</dbReference>
<comment type="subcellular location">
    <subcellularLocation>
        <location evidence="3">Endoplasmic reticulum membrane</location>
        <topology evidence="3">Peripheral membrane protein</topology>
    </subcellularLocation>
    <subcellularLocation>
        <location evidence="2">Microsome membrane</location>
        <topology evidence="2">Peripheral membrane protein</topology>
    </subcellularLocation>
</comment>
<dbReference type="PANTHER" id="PTHR24292:SF93">
    <property type="entry name" value="CYTOCHROME P450 310A1-RELATED"/>
    <property type="match status" value="1"/>
</dbReference>
<evidence type="ECO:0000256" key="12">
    <source>
        <dbReference type="ARBA" id="ARBA00023136"/>
    </source>
</evidence>
<keyword evidence="16" id="KW-1185">Reference proteome</keyword>
<comment type="caution">
    <text evidence="15">The sequence shown here is derived from an EMBL/GenBank/DDBJ whole genome shotgun (WGS) entry which is preliminary data.</text>
</comment>
<dbReference type="EMBL" id="JBEHCU010013223">
    <property type="protein sequence ID" value="KAL1374600.1"/>
    <property type="molecule type" value="Genomic_DNA"/>
</dbReference>
<dbReference type="Proteomes" id="UP001562425">
    <property type="component" value="Unassembled WGS sequence"/>
</dbReference>
<evidence type="ECO:0000256" key="2">
    <source>
        <dbReference type="ARBA" id="ARBA00004174"/>
    </source>
</evidence>
<evidence type="ECO:0000256" key="14">
    <source>
        <dbReference type="RuleBase" id="RU000461"/>
    </source>
</evidence>
<keyword evidence="9 14" id="KW-0560">Oxidoreductase</keyword>
<keyword evidence="11 14" id="KW-0503">Monooxygenase</keyword>
<evidence type="ECO:0000256" key="1">
    <source>
        <dbReference type="ARBA" id="ARBA00001971"/>
    </source>
</evidence>
<comment type="similarity">
    <text evidence="4 14">Belongs to the cytochrome P450 family.</text>
</comment>
<evidence type="ECO:0000256" key="13">
    <source>
        <dbReference type="PIRSR" id="PIRSR602401-1"/>
    </source>
</evidence>
<dbReference type="InterPro" id="IPR017972">
    <property type="entry name" value="Cyt_P450_CS"/>
</dbReference>
<keyword evidence="10 13" id="KW-0408">Iron</keyword>
<dbReference type="AlphaFoldDB" id="A0ABD1CDZ1"/>
<sequence length="496" mass="56469">MILLSLALLGLILFLGLRYIYSYWERHELPHVKPEIPYGNLRPVAERRECFGVAISELYKKSTEQLLGIYLFFQPAIMVRDARLAKQIMTSDFASFHDRGVFVDERNDPFSANLFALPGKKWRTLRNKLTPTFTSGKLRNMLPTILDESKRFQDYLTRVVGDKGDTVEMRDLASRYIVDIIASVFFGFEADSMNDPEHPFRVVGREAVADSFSNNIRSAATFVCPGLLKLIQIPSTPPKISGFMIDLVKQQMEYREKNNVSRKDFFQQLVDLRKEDLLKGEDTMSIEECAAQVFLFYIAGSETTSVTITYTLHELSHNSKAMEQLVGEIDETLAKSNGEINYDIVKGMRYLDVCVKETLRKYPGLPILNRECTQDFQVPQSKVVIKKGTQIIIPISAYGMDERYFPEPDRYIPERFFEESKNYDDNAYQPFGDGPRNCIGIRMGVFVAKAALIMLLSNFTFEATQGPKIEFAASSVTLLPKGGIKFKVGQRKVKSA</sequence>
<evidence type="ECO:0000256" key="9">
    <source>
        <dbReference type="ARBA" id="ARBA00023002"/>
    </source>
</evidence>
<dbReference type="GO" id="GO:0004497">
    <property type="term" value="F:monooxygenase activity"/>
    <property type="evidence" value="ECO:0007669"/>
    <property type="project" value="UniProtKB-KW"/>
</dbReference>
<protein>
    <recommendedName>
        <fullName evidence="17">Cytochrome P450</fullName>
    </recommendedName>
</protein>
<evidence type="ECO:0000256" key="7">
    <source>
        <dbReference type="ARBA" id="ARBA00022824"/>
    </source>
</evidence>
<dbReference type="GO" id="GO:0005789">
    <property type="term" value="C:endoplasmic reticulum membrane"/>
    <property type="evidence" value="ECO:0007669"/>
    <property type="project" value="UniProtKB-SubCell"/>
</dbReference>
<evidence type="ECO:0000313" key="16">
    <source>
        <dbReference type="Proteomes" id="UP001562425"/>
    </source>
</evidence>
<keyword evidence="5 13" id="KW-0349">Heme</keyword>
<keyword evidence="8" id="KW-0492">Microsome</keyword>
<evidence type="ECO:0000256" key="3">
    <source>
        <dbReference type="ARBA" id="ARBA00004406"/>
    </source>
</evidence>
<dbReference type="PANTHER" id="PTHR24292">
    <property type="entry name" value="CYTOCHROME P450"/>
    <property type="match status" value="1"/>
</dbReference>
<dbReference type="SUPFAM" id="SSF48264">
    <property type="entry name" value="Cytochrome P450"/>
    <property type="match status" value="1"/>
</dbReference>
<evidence type="ECO:0000256" key="5">
    <source>
        <dbReference type="ARBA" id="ARBA00022617"/>
    </source>
</evidence>
<dbReference type="FunFam" id="1.10.630.10:FF:000042">
    <property type="entry name" value="Cytochrome P450"/>
    <property type="match status" value="1"/>
</dbReference>